<accession>A0A5P8KCH6</accession>
<dbReference type="KEGG" id="sphv:F9278_36110"/>
<feature type="transmembrane region" description="Helical" evidence="1">
    <location>
        <begin position="36"/>
        <end position="55"/>
    </location>
</feature>
<proteinExistence type="predicted"/>
<protein>
    <submittedName>
        <fullName evidence="2">Uncharacterized protein</fullName>
    </submittedName>
</protein>
<dbReference type="Proteomes" id="UP000327294">
    <property type="component" value="Chromosome"/>
</dbReference>
<name>A0A5P8KCH6_9ACTN</name>
<reference evidence="2 3" key="1">
    <citation type="submission" date="2019-10" db="EMBL/GenBank/DDBJ databases">
        <title>Streptomyces sp. strain GY16 isolated from leaves of Broussonetia papyrifera.</title>
        <authorList>
            <person name="Mo P."/>
        </authorList>
    </citation>
    <scope>NUCLEOTIDE SEQUENCE [LARGE SCALE GENOMIC DNA]</scope>
    <source>
        <strain evidence="2 3">GY16</strain>
    </source>
</reference>
<keyword evidence="1" id="KW-0472">Membrane</keyword>
<sequence length="121" mass="13473">MPNLFVSLMRTLVPGVVGLVLALAARIGLDLDDATVTLYVGAALTAGYYTVFRLLEELAERMSWQPLQTLAGILLGWARPPQYVRPVTAPVRLRLDRAAMREDISEFYRMLNALGEDGRPR</sequence>
<dbReference type="RefSeq" id="WP_152172037.1">
    <property type="nucleotide sequence ID" value="NZ_CP045096.1"/>
</dbReference>
<evidence type="ECO:0000313" key="3">
    <source>
        <dbReference type="Proteomes" id="UP000327294"/>
    </source>
</evidence>
<keyword evidence="1" id="KW-1133">Transmembrane helix</keyword>
<dbReference type="EMBL" id="CP045096">
    <property type="protein sequence ID" value="QFR00707.1"/>
    <property type="molecule type" value="Genomic_DNA"/>
</dbReference>
<evidence type="ECO:0000256" key="1">
    <source>
        <dbReference type="SAM" id="Phobius"/>
    </source>
</evidence>
<keyword evidence="3" id="KW-1185">Reference proteome</keyword>
<dbReference type="AlphaFoldDB" id="A0A5P8KCH6"/>
<organism evidence="2 3">
    <name type="scientific">Streptomyces phaeolivaceus</name>
    <dbReference type="NCBI Taxonomy" id="2653200"/>
    <lineage>
        <taxon>Bacteria</taxon>
        <taxon>Bacillati</taxon>
        <taxon>Actinomycetota</taxon>
        <taxon>Actinomycetes</taxon>
        <taxon>Kitasatosporales</taxon>
        <taxon>Streptomycetaceae</taxon>
        <taxon>Streptomyces</taxon>
    </lineage>
</organism>
<gene>
    <name evidence="2" type="ORF">F9278_36110</name>
</gene>
<keyword evidence="1" id="KW-0812">Transmembrane</keyword>
<evidence type="ECO:0000313" key="2">
    <source>
        <dbReference type="EMBL" id="QFR00707.1"/>
    </source>
</evidence>